<protein>
    <submittedName>
        <fullName evidence="2">Uncharacterized protein</fullName>
    </submittedName>
</protein>
<proteinExistence type="predicted"/>
<accession>A0A6J4H1P6</accession>
<evidence type="ECO:0000313" key="2">
    <source>
        <dbReference type="EMBL" id="CAA9212622.1"/>
    </source>
</evidence>
<evidence type="ECO:0000256" key="1">
    <source>
        <dbReference type="SAM" id="MobiDB-lite"/>
    </source>
</evidence>
<name>A0A6J4H1P6_9CHLR</name>
<dbReference type="EMBL" id="CADCTC010000004">
    <property type="protein sequence ID" value="CAA9212622.1"/>
    <property type="molecule type" value="Genomic_DNA"/>
</dbReference>
<feature type="region of interest" description="Disordered" evidence="1">
    <location>
        <begin position="67"/>
        <end position="94"/>
    </location>
</feature>
<sequence length="94" mass="10124">MYSCVSVLTYGIPVTFTVGASLKTDVHPRDKESADIERIVAQTPAHGADAPAFAALLADYRRAVRRRRDAAGPDMRATDSAARMSETHPAPEVV</sequence>
<organism evidence="2">
    <name type="scientific">uncultured Chloroflexota bacterium</name>
    <dbReference type="NCBI Taxonomy" id="166587"/>
    <lineage>
        <taxon>Bacteria</taxon>
        <taxon>Bacillati</taxon>
        <taxon>Chloroflexota</taxon>
        <taxon>environmental samples</taxon>
    </lineage>
</organism>
<gene>
    <name evidence="2" type="ORF">AVDCRST_MAG77-45</name>
</gene>
<reference evidence="2" key="1">
    <citation type="submission" date="2020-02" db="EMBL/GenBank/DDBJ databases">
        <authorList>
            <person name="Meier V. D."/>
        </authorList>
    </citation>
    <scope>NUCLEOTIDE SEQUENCE</scope>
    <source>
        <strain evidence="2">AVDCRST_MAG77</strain>
    </source>
</reference>
<dbReference type="AlphaFoldDB" id="A0A6J4H1P6"/>